<dbReference type="AlphaFoldDB" id="A0AAD3SL10"/>
<dbReference type="InterPro" id="IPR025422">
    <property type="entry name" value="TGA_domain"/>
</dbReference>
<comment type="caution">
    <text evidence="2">The sequence shown here is derived from an EMBL/GenBank/DDBJ whole genome shotgun (WGS) entry which is preliminary data.</text>
</comment>
<dbReference type="InterPro" id="IPR051886">
    <property type="entry name" value="Seed_Dev/Stress_Resp_Reg"/>
</dbReference>
<accession>A0AAD3SL10</accession>
<organism evidence="2 3">
    <name type="scientific">Nepenthes gracilis</name>
    <name type="common">Slender pitcher plant</name>
    <dbReference type="NCBI Taxonomy" id="150966"/>
    <lineage>
        <taxon>Eukaryota</taxon>
        <taxon>Viridiplantae</taxon>
        <taxon>Streptophyta</taxon>
        <taxon>Embryophyta</taxon>
        <taxon>Tracheophyta</taxon>
        <taxon>Spermatophyta</taxon>
        <taxon>Magnoliopsida</taxon>
        <taxon>eudicotyledons</taxon>
        <taxon>Gunneridae</taxon>
        <taxon>Pentapetalae</taxon>
        <taxon>Caryophyllales</taxon>
        <taxon>Nepenthaceae</taxon>
        <taxon>Nepenthes</taxon>
    </lineage>
</organism>
<protein>
    <recommendedName>
        <fullName evidence="1">DOG1 domain-containing protein</fullName>
    </recommendedName>
</protein>
<dbReference type="GO" id="GO:0043565">
    <property type="term" value="F:sequence-specific DNA binding"/>
    <property type="evidence" value="ECO:0007669"/>
    <property type="project" value="InterPro"/>
</dbReference>
<proteinExistence type="predicted"/>
<name>A0AAD3SL10_NEPGR</name>
<gene>
    <name evidence="2" type="ORF">Nepgr_014944</name>
</gene>
<dbReference type="Pfam" id="PF14144">
    <property type="entry name" value="DOG1"/>
    <property type="match status" value="1"/>
</dbReference>
<dbReference type="Proteomes" id="UP001279734">
    <property type="component" value="Unassembled WGS sequence"/>
</dbReference>
<dbReference type="PROSITE" id="PS51806">
    <property type="entry name" value="DOG1"/>
    <property type="match status" value="1"/>
</dbReference>
<evidence type="ECO:0000313" key="2">
    <source>
        <dbReference type="EMBL" id="GMH13103.1"/>
    </source>
</evidence>
<dbReference type="EMBL" id="BSYO01000012">
    <property type="protein sequence ID" value="GMH13103.1"/>
    <property type="molecule type" value="Genomic_DNA"/>
</dbReference>
<evidence type="ECO:0000313" key="3">
    <source>
        <dbReference type="Proteomes" id="UP001279734"/>
    </source>
</evidence>
<dbReference type="PANTHER" id="PTHR46354">
    <property type="entry name" value="DOG1 DOMAIN-CONTAINING PROTEIN"/>
    <property type="match status" value="1"/>
</dbReference>
<keyword evidence="3" id="KW-1185">Reference proteome</keyword>
<dbReference type="GO" id="GO:0006351">
    <property type="term" value="P:DNA-templated transcription"/>
    <property type="evidence" value="ECO:0007669"/>
    <property type="project" value="InterPro"/>
</dbReference>
<feature type="domain" description="DOG1" evidence="1">
    <location>
        <begin position="13"/>
        <end position="264"/>
    </location>
</feature>
<evidence type="ECO:0000259" key="1">
    <source>
        <dbReference type="PROSITE" id="PS51806"/>
    </source>
</evidence>
<sequence length="273" mass="31203">MAAAPYAHGTSASETFKKFFEASLTEQNQLLQELISATTDSTPSESTLRQLLDRVIKHYEDYYRYKSRWAKRDVMAMMTPAWRSSLEDAFLWIGGWRPSMAFHLLYSKAGLQLEAGLDELLRGLSTGDLGDLSPAQLRRVDRLQRETIRKERDLTETLAAQQETVADTSMVELSHAVTELIRNGETTQTHGGWDESAVDGLVESTLRPKEDALEEILHKADDLRLSTLKNIVEVLTPIQAVHFFIAATELHLRVHDWGKRRDLKEDRRREPRQ</sequence>
<reference evidence="2" key="1">
    <citation type="submission" date="2023-05" db="EMBL/GenBank/DDBJ databases">
        <title>Nepenthes gracilis genome sequencing.</title>
        <authorList>
            <person name="Fukushima K."/>
        </authorList>
    </citation>
    <scope>NUCLEOTIDE SEQUENCE</scope>
    <source>
        <strain evidence="2">SING2019-196</strain>
    </source>
</reference>
<dbReference type="PANTHER" id="PTHR46354:SF4">
    <property type="entry name" value="PROTEIN DOG1-LIKE 3"/>
    <property type="match status" value="1"/>
</dbReference>